<comment type="caution">
    <text evidence="1">The sequence shown here is derived from an EMBL/GenBank/DDBJ whole genome shotgun (WGS) entry which is preliminary data.</text>
</comment>
<accession>A0ACC2UG16</accession>
<evidence type="ECO:0000313" key="1">
    <source>
        <dbReference type="EMBL" id="KAJ9085974.1"/>
    </source>
</evidence>
<proteinExistence type="predicted"/>
<dbReference type="Proteomes" id="UP001165960">
    <property type="component" value="Unassembled WGS sequence"/>
</dbReference>
<gene>
    <name evidence="1" type="ORF">DSO57_1008762</name>
</gene>
<evidence type="ECO:0000313" key="2">
    <source>
        <dbReference type="Proteomes" id="UP001165960"/>
    </source>
</evidence>
<dbReference type="EMBL" id="QTSX02000737">
    <property type="protein sequence ID" value="KAJ9085974.1"/>
    <property type="molecule type" value="Genomic_DNA"/>
</dbReference>
<organism evidence="1 2">
    <name type="scientific">Entomophthora muscae</name>
    <dbReference type="NCBI Taxonomy" id="34485"/>
    <lineage>
        <taxon>Eukaryota</taxon>
        <taxon>Fungi</taxon>
        <taxon>Fungi incertae sedis</taxon>
        <taxon>Zoopagomycota</taxon>
        <taxon>Entomophthoromycotina</taxon>
        <taxon>Entomophthoromycetes</taxon>
        <taxon>Entomophthorales</taxon>
        <taxon>Entomophthoraceae</taxon>
        <taxon>Entomophthora</taxon>
    </lineage>
</organism>
<keyword evidence="2" id="KW-1185">Reference proteome</keyword>
<name>A0ACC2UG16_9FUNG</name>
<protein>
    <submittedName>
        <fullName evidence="1">Uncharacterized protein</fullName>
    </submittedName>
</protein>
<sequence length="141" mass="16776">MVLEFENWDQWKNVALKQFGDKHINIINKLEIIQIQDFKTVDEFIDAYRALARLSIRCKLQKGNHNNKKEVESDFNYGIGLTLFKRVIPIEYQMAIEEHDIEDLIHTYNLVENIFHIKVENLLDEKARKASPWNLFSKKSQ</sequence>
<reference evidence="1" key="1">
    <citation type="submission" date="2022-04" db="EMBL/GenBank/DDBJ databases">
        <title>Genome of the entomopathogenic fungus Entomophthora muscae.</title>
        <authorList>
            <person name="Elya C."/>
            <person name="Lovett B.R."/>
            <person name="Lee E."/>
            <person name="Macias A.M."/>
            <person name="Hajek A.E."/>
            <person name="De Bivort B.L."/>
            <person name="Kasson M.T."/>
            <person name="De Fine Licht H.H."/>
            <person name="Stajich J.E."/>
        </authorList>
    </citation>
    <scope>NUCLEOTIDE SEQUENCE</scope>
    <source>
        <strain evidence="1">Berkeley</strain>
    </source>
</reference>